<dbReference type="AlphaFoldDB" id="A0A1C7N7V4"/>
<reference evidence="11 12" key="1">
    <citation type="submission" date="2016-03" db="EMBL/GenBank/DDBJ databases">
        <title>Choanephora cucurbitarum.</title>
        <authorList>
            <person name="Min B."/>
            <person name="Park H."/>
            <person name="Park J.-H."/>
            <person name="Shin H.-D."/>
            <person name="Choi I.-G."/>
        </authorList>
    </citation>
    <scope>NUCLEOTIDE SEQUENCE [LARGE SCALE GENOMIC DNA]</scope>
    <source>
        <strain evidence="11 12">KUS-F28377</strain>
    </source>
</reference>
<keyword evidence="3 9" id="KW-0507">mRNA processing</keyword>
<dbReference type="CDD" id="cd01727">
    <property type="entry name" value="LSm8"/>
    <property type="match status" value="1"/>
</dbReference>
<comment type="caution">
    <text evidence="11">The sequence shown here is derived from an EMBL/GenBank/DDBJ whole genome shotgun (WGS) entry which is preliminary data.</text>
</comment>
<dbReference type="GO" id="GO:0030620">
    <property type="term" value="F:U2 snRNA binding"/>
    <property type="evidence" value="ECO:0007669"/>
    <property type="project" value="EnsemblFungi"/>
</dbReference>
<dbReference type="InterPro" id="IPR034103">
    <property type="entry name" value="Lsm8"/>
</dbReference>
<dbReference type="PANTHER" id="PTHR15588:SF9">
    <property type="entry name" value="U6 SNRNA-ASSOCIATED SM-LIKE PROTEIN LSM8"/>
    <property type="match status" value="1"/>
</dbReference>
<dbReference type="InterPro" id="IPR010920">
    <property type="entry name" value="LSM_dom_sf"/>
</dbReference>
<dbReference type="GO" id="GO:0005682">
    <property type="term" value="C:U5 snRNP"/>
    <property type="evidence" value="ECO:0007669"/>
    <property type="project" value="EnsemblFungi"/>
</dbReference>
<evidence type="ECO:0000256" key="2">
    <source>
        <dbReference type="ARBA" id="ARBA00006850"/>
    </source>
</evidence>
<dbReference type="Pfam" id="PF01423">
    <property type="entry name" value="LSM"/>
    <property type="match status" value="1"/>
</dbReference>
<dbReference type="GO" id="GO:0003729">
    <property type="term" value="F:mRNA binding"/>
    <property type="evidence" value="ECO:0007669"/>
    <property type="project" value="TreeGrafter"/>
</dbReference>
<dbReference type="FunCoup" id="A0A1C7N7V4">
    <property type="interactions" value="537"/>
</dbReference>
<dbReference type="InterPro" id="IPR044642">
    <property type="entry name" value="PTHR15588"/>
</dbReference>
<keyword evidence="7 9" id="KW-0539">Nucleus</keyword>
<dbReference type="GO" id="GO:0046540">
    <property type="term" value="C:U4/U6 x U5 tri-snRNP complex"/>
    <property type="evidence" value="ECO:0007669"/>
    <property type="project" value="UniProtKB-UniRule"/>
</dbReference>
<dbReference type="PANTHER" id="PTHR15588">
    <property type="entry name" value="LSM1"/>
    <property type="match status" value="1"/>
</dbReference>
<dbReference type="SMART" id="SM00651">
    <property type="entry name" value="Sm"/>
    <property type="match status" value="1"/>
</dbReference>
<keyword evidence="12" id="KW-1185">Reference proteome</keyword>
<dbReference type="GO" id="GO:0071011">
    <property type="term" value="C:precatalytic spliceosome"/>
    <property type="evidence" value="ECO:0007669"/>
    <property type="project" value="TreeGrafter"/>
</dbReference>
<evidence type="ECO:0000256" key="8">
    <source>
        <dbReference type="ARBA" id="ARBA00023274"/>
    </source>
</evidence>
<comment type="similarity">
    <text evidence="2 9">Belongs to the snRNP Sm proteins family.</text>
</comment>
<evidence type="ECO:0000256" key="7">
    <source>
        <dbReference type="ARBA" id="ARBA00023242"/>
    </source>
</evidence>
<evidence type="ECO:0000256" key="6">
    <source>
        <dbReference type="ARBA" id="ARBA00023187"/>
    </source>
</evidence>
<dbReference type="GO" id="GO:0000398">
    <property type="term" value="P:mRNA splicing, via spliceosome"/>
    <property type="evidence" value="ECO:0007669"/>
    <property type="project" value="UniProtKB-UniRule"/>
</dbReference>
<comment type="subcellular location">
    <subcellularLocation>
        <location evidence="1 9">Nucleus</location>
    </subcellularLocation>
</comment>
<dbReference type="Gene3D" id="2.30.30.100">
    <property type="match status" value="1"/>
</dbReference>
<comment type="subunit">
    <text evidence="9">LSm subunits form a heteromer with a doughnut shape.</text>
</comment>
<dbReference type="EMBL" id="LUGH01000479">
    <property type="protein sequence ID" value="OBZ84709.1"/>
    <property type="molecule type" value="Genomic_DNA"/>
</dbReference>
<dbReference type="STRING" id="101091.A0A1C7N7V4"/>
<dbReference type="GO" id="GO:0005688">
    <property type="term" value="C:U6 snRNP"/>
    <property type="evidence" value="ECO:0007669"/>
    <property type="project" value="UniProtKB-UniRule"/>
</dbReference>
<accession>A0A1C7N7V4</accession>
<evidence type="ECO:0000256" key="9">
    <source>
        <dbReference type="RuleBase" id="RU365048"/>
    </source>
</evidence>
<dbReference type="FunFam" id="2.30.30.100:FF:000027">
    <property type="entry name" value="U6 snRNA-associated Sm-like protein LSm8"/>
    <property type="match status" value="1"/>
</dbReference>
<dbReference type="PROSITE" id="PS52002">
    <property type="entry name" value="SM"/>
    <property type="match status" value="1"/>
</dbReference>
<proteinExistence type="inferred from homology"/>
<keyword evidence="6 9" id="KW-0508">mRNA splicing</keyword>
<dbReference type="InParanoid" id="A0A1C7N7V4"/>
<evidence type="ECO:0000259" key="10">
    <source>
        <dbReference type="PROSITE" id="PS52002"/>
    </source>
</evidence>
<feature type="domain" description="Sm" evidence="10">
    <location>
        <begin position="1"/>
        <end position="74"/>
    </location>
</feature>
<protein>
    <recommendedName>
        <fullName evidence="9">LSM2-LSM8 complex subunit LSM8</fullName>
    </recommendedName>
</protein>
<evidence type="ECO:0000256" key="1">
    <source>
        <dbReference type="ARBA" id="ARBA00004123"/>
    </source>
</evidence>
<comment type="function">
    <text evidence="9">Plays role in pre-mRNA splicing as component of the U4/U6-U5 tri-snRNP complex that is involved in spliceosome assembly, and as component of the precatalytic spliceosome (spliceosome B complex). The heptameric LSM2-8 complex binds specifically to the 3'-terminal U-tract of U6 snRNA.</text>
</comment>
<evidence type="ECO:0000313" key="12">
    <source>
        <dbReference type="Proteomes" id="UP000093000"/>
    </source>
</evidence>
<evidence type="ECO:0000256" key="4">
    <source>
        <dbReference type="ARBA" id="ARBA00022728"/>
    </source>
</evidence>
<dbReference type="SUPFAM" id="SSF50182">
    <property type="entry name" value="Sm-like ribonucleoproteins"/>
    <property type="match status" value="1"/>
</dbReference>
<gene>
    <name evidence="11" type="primary">lsm8</name>
    <name evidence="9" type="synonym">LSM8</name>
    <name evidence="11" type="ORF">A0J61_07241</name>
</gene>
<evidence type="ECO:0000256" key="3">
    <source>
        <dbReference type="ARBA" id="ARBA00022664"/>
    </source>
</evidence>
<sequence length="94" mass="10290">MSLLQPYIDLTVLVTTIDGRVLVGKLIGTDQTSNIILQHCSERVFSAEGTEIVPLGLFLLRGDNVCTIGEVDTEKEEATDFTEIRADPLQEAVL</sequence>
<dbReference type="OrthoDB" id="10263346at2759"/>
<name>A0A1C7N7V4_9FUNG</name>
<organism evidence="11 12">
    <name type="scientific">Choanephora cucurbitarum</name>
    <dbReference type="NCBI Taxonomy" id="101091"/>
    <lineage>
        <taxon>Eukaryota</taxon>
        <taxon>Fungi</taxon>
        <taxon>Fungi incertae sedis</taxon>
        <taxon>Mucoromycota</taxon>
        <taxon>Mucoromycotina</taxon>
        <taxon>Mucoromycetes</taxon>
        <taxon>Mucorales</taxon>
        <taxon>Mucorineae</taxon>
        <taxon>Choanephoraceae</taxon>
        <taxon>Choanephoroideae</taxon>
        <taxon>Choanephora</taxon>
    </lineage>
</organism>
<evidence type="ECO:0000313" key="11">
    <source>
        <dbReference type="EMBL" id="OBZ84709.1"/>
    </source>
</evidence>
<keyword evidence="8 9" id="KW-0687">Ribonucleoprotein</keyword>
<evidence type="ECO:0000256" key="5">
    <source>
        <dbReference type="ARBA" id="ARBA00022884"/>
    </source>
</evidence>
<dbReference type="InterPro" id="IPR047575">
    <property type="entry name" value="Sm"/>
</dbReference>
<keyword evidence="5 9" id="KW-0694">RNA-binding</keyword>
<dbReference type="Proteomes" id="UP000093000">
    <property type="component" value="Unassembled WGS sequence"/>
</dbReference>
<keyword evidence="4 9" id="KW-0747">Spliceosome</keyword>
<dbReference type="InterPro" id="IPR001163">
    <property type="entry name" value="Sm_dom_euk/arc"/>
</dbReference>